<keyword evidence="2" id="KW-1185">Reference proteome</keyword>
<name>A0A3N1M9X5_9PROT</name>
<organism evidence="1 2">
    <name type="scientific">Stella humosa</name>
    <dbReference type="NCBI Taxonomy" id="94"/>
    <lineage>
        <taxon>Bacteria</taxon>
        <taxon>Pseudomonadati</taxon>
        <taxon>Pseudomonadota</taxon>
        <taxon>Alphaproteobacteria</taxon>
        <taxon>Rhodospirillales</taxon>
        <taxon>Stellaceae</taxon>
        <taxon>Stella</taxon>
    </lineage>
</organism>
<dbReference type="Proteomes" id="UP000278222">
    <property type="component" value="Unassembled WGS sequence"/>
</dbReference>
<proteinExistence type="predicted"/>
<sequence>MSSSDHGGILPPHRSPVRCEPQANFAAEIAARRQALLAETGRIIHEGRTPRPVDPLVERLRAIGRGQG</sequence>
<comment type="caution">
    <text evidence="1">The sequence shown here is derived from an EMBL/GenBank/DDBJ whole genome shotgun (WGS) entry which is preliminary data.</text>
</comment>
<evidence type="ECO:0000313" key="1">
    <source>
        <dbReference type="EMBL" id="ROQ00471.1"/>
    </source>
</evidence>
<protein>
    <submittedName>
        <fullName evidence="1">Uncharacterized protein</fullName>
    </submittedName>
</protein>
<dbReference type="EMBL" id="RJKX01000013">
    <property type="protein sequence ID" value="ROQ00471.1"/>
    <property type="molecule type" value="Genomic_DNA"/>
</dbReference>
<dbReference type="AlphaFoldDB" id="A0A3N1M9X5"/>
<evidence type="ECO:0000313" key="2">
    <source>
        <dbReference type="Proteomes" id="UP000278222"/>
    </source>
</evidence>
<accession>A0A3N1M9X5</accession>
<gene>
    <name evidence="1" type="ORF">EDC65_2270</name>
</gene>
<reference evidence="1 2" key="1">
    <citation type="submission" date="2018-11" db="EMBL/GenBank/DDBJ databases">
        <title>Genomic Encyclopedia of Type Strains, Phase IV (KMG-IV): sequencing the most valuable type-strain genomes for metagenomic binning, comparative biology and taxonomic classification.</title>
        <authorList>
            <person name="Goeker M."/>
        </authorList>
    </citation>
    <scope>NUCLEOTIDE SEQUENCE [LARGE SCALE GENOMIC DNA]</scope>
    <source>
        <strain evidence="1 2">DSM 5900</strain>
    </source>
</reference>
<dbReference type="RefSeq" id="WP_123689746.1">
    <property type="nucleotide sequence ID" value="NZ_AP019700.1"/>
</dbReference>